<protein>
    <submittedName>
        <fullName evidence="1">Uncharacterized protein</fullName>
    </submittedName>
</protein>
<organism evidence="1">
    <name type="scientific">viral metagenome</name>
    <dbReference type="NCBI Taxonomy" id="1070528"/>
    <lineage>
        <taxon>unclassified sequences</taxon>
        <taxon>metagenomes</taxon>
        <taxon>organismal metagenomes</taxon>
    </lineage>
</organism>
<dbReference type="EMBL" id="MN739920">
    <property type="protein sequence ID" value="QHT77698.1"/>
    <property type="molecule type" value="Genomic_DNA"/>
</dbReference>
<accession>A0A6C0HAT3</accession>
<sequence length="246" mass="28495">MSHTKGKECSKEGKRYELAIHEIVRHCKIGNNPFNTQSELELGGCNSKNDIECNLHTTNDIPIEIKKMKTPDWMQCSLQYNIENKKWLGSLKNKIPEKSKQIFEYLIGNIQLFNGKIPPFMLNDITHEEWIKIKQETTDYNDTYIDCPNDTIKRLYNEKGCYYIQISEKGLYHLGNDICGFNVPEFICEQQLRIRTKIHTTKNSKGFCKLSVTIACQPKNINKLLASPYSLDKIELLPPNLLYAIT</sequence>
<dbReference type="AlphaFoldDB" id="A0A6C0HAT3"/>
<name>A0A6C0HAT3_9ZZZZ</name>
<reference evidence="1" key="1">
    <citation type="journal article" date="2020" name="Nature">
        <title>Giant virus diversity and host interactions through global metagenomics.</title>
        <authorList>
            <person name="Schulz F."/>
            <person name="Roux S."/>
            <person name="Paez-Espino D."/>
            <person name="Jungbluth S."/>
            <person name="Walsh D.A."/>
            <person name="Denef V.J."/>
            <person name="McMahon K.D."/>
            <person name="Konstantinidis K.T."/>
            <person name="Eloe-Fadrosh E.A."/>
            <person name="Kyrpides N.C."/>
            <person name="Woyke T."/>
        </authorList>
    </citation>
    <scope>NUCLEOTIDE SEQUENCE</scope>
    <source>
        <strain evidence="1">GVMAG-M-3300023179-90</strain>
    </source>
</reference>
<proteinExistence type="predicted"/>
<evidence type="ECO:0000313" key="1">
    <source>
        <dbReference type="EMBL" id="QHT77698.1"/>
    </source>
</evidence>